<feature type="compositionally biased region" description="Basic residues" evidence="1">
    <location>
        <begin position="15"/>
        <end position="24"/>
    </location>
</feature>
<dbReference type="Proteomes" id="UP001458880">
    <property type="component" value="Unassembled WGS sequence"/>
</dbReference>
<feature type="region of interest" description="Disordered" evidence="1">
    <location>
        <begin position="111"/>
        <end position="152"/>
    </location>
</feature>
<evidence type="ECO:0000256" key="1">
    <source>
        <dbReference type="SAM" id="MobiDB-lite"/>
    </source>
</evidence>
<name>A0AAW1N154_POPJA</name>
<keyword evidence="3" id="KW-1185">Reference proteome</keyword>
<reference evidence="2 3" key="1">
    <citation type="journal article" date="2024" name="BMC Genomics">
        <title>De novo assembly and annotation of Popillia japonica's genome with initial clues to its potential as an invasive pest.</title>
        <authorList>
            <person name="Cucini C."/>
            <person name="Boschi S."/>
            <person name="Funari R."/>
            <person name="Cardaioli E."/>
            <person name="Iannotti N."/>
            <person name="Marturano G."/>
            <person name="Paoli F."/>
            <person name="Bruttini M."/>
            <person name="Carapelli A."/>
            <person name="Frati F."/>
            <person name="Nardi F."/>
        </authorList>
    </citation>
    <scope>NUCLEOTIDE SEQUENCE [LARGE SCALE GENOMIC DNA]</scope>
    <source>
        <strain evidence="2">DMR45628</strain>
    </source>
</reference>
<feature type="compositionally biased region" description="Polar residues" evidence="1">
    <location>
        <begin position="43"/>
        <end position="91"/>
    </location>
</feature>
<dbReference type="EMBL" id="JASPKY010000025">
    <property type="protein sequence ID" value="KAK9751795.1"/>
    <property type="molecule type" value="Genomic_DNA"/>
</dbReference>
<organism evidence="2 3">
    <name type="scientific">Popillia japonica</name>
    <name type="common">Japanese beetle</name>
    <dbReference type="NCBI Taxonomy" id="7064"/>
    <lineage>
        <taxon>Eukaryota</taxon>
        <taxon>Metazoa</taxon>
        <taxon>Ecdysozoa</taxon>
        <taxon>Arthropoda</taxon>
        <taxon>Hexapoda</taxon>
        <taxon>Insecta</taxon>
        <taxon>Pterygota</taxon>
        <taxon>Neoptera</taxon>
        <taxon>Endopterygota</taxon>
        <taxon>Coleoptera</taxon>
        <taxon>Polyphaga</taxon>
        <taxon>Scarabaeiformia</taxon>
        <taxon>Scarabaeidae</taxon>
        <taxon>Rutelinae</taxon>
        <taxon>Popillia</taxon>
    </lineage>
</organism>
<feature type="region of interest" description="Disordered" evidence="1">
    <location>
        <begin position="555"/>
        <end position="632"/>
    </location>
</feature>
<feature type="compositionally biased region" description="Basic residues" evidence="1">
    <location>
        <begin position="386"/>
        <end position="398"/>
    </location>
</feature>
<evidence type="ECO:0000313" key="3">
    <source>
        <dbReference type="Proteomes" id="UP001458880"/>
    </source>
</evidence>
<gene>
    <name evidence="2" type="ORF">QE152_g4672</name>
</gene>
<comment type="caution">
    <text evidence="2">The sequence shown here is derived from an EMBL/GenBank/DDBJ whole genome shotgun (WGS) entry which is preliminary data.</text>
</comment>
<evidence type="ECO:0000313" key="2">
    <source>
        <dbReference type="EMBL" id="KAK9751795.1"/>
    </source>
</evidence>
<sequence>MFGSKLRSWMEAVRPRKKQQRKDKQKSNNMSNGKPVTALLPSKTYSSGNETLENMQHKPNQTISNHAPRYSGTNLSSPESAYSTGYSTDGTSPGAPPEYYINIRTGTKYFPSASEKDSNTKPPTTNISPCFKEDAEPLRSNMSPRHNKSGTVDRASAVAVRLNANSANLSANQDGETYKSHPRASVTFQNNLTPINGISPRVAEVNVNPGITSPRQRNRIRTNPWLPGNNLSPCASNVGLYVKQDNLKQPSPTPIHCTSLCSSPSKKILPRRESTSSSCSSLSASSLHWDTHLVGPDSGSEEDDDCTLNEMMDCETDIDTGQDGGDEEEPLEHEFDFIDNGSYLEFNVKDERNTGHCTYYNFEAQRKSSRKRLSRKCKQENPQLKQSRRKSTSSKQKPKHDYKSHFFMQSDGSKSAGATPVSVRRMRKINLPVSKLALEDHLKKRSNSVSFSRDTVNTFDQRDKEADKKYKELIVEAEHILMSMKHGLSPRRLPGPANKRVELLRTESTKPDLFNKNRLIEDISNMHLNKIPSNFANSRRDLDVQIDLRNPSLSAKRDENLTRNLPSSPVIRKKYHSKSEVRRSPKYRKKISKTMSLRNHDVSSSDSENERKSKRLPMRNSDQNGFACPQSEPVKRKVYNHHSKAVAFNLNYESVYNLEHRNSAENLRQQVILNTIANLKKSLEDQSASLKQVYTSSQDVQL</sequence>
<feature type="region of interest" description="Disordered" evidence="1">
    <location>
        <begin position="370"/>
        <end position="420"/>
    </location>
</feature>
<dbReference type="AlphaFoldDB" id="A0AAW1N154"/>
<accession>A0AAW1N154</accession>
<protein>
    <submittedName>
        <fullName evidence="2">Uncharacterized protein</fullName>
    </submittedName>
</protein>
<proteinExistence type="predicted"/>
<feature type="region of interest" description="Disordered" evidence="1">
    <location>
        <begin position="1"/>
        <end position="98"/>
    </location>
</feature>
<feature type="compositionally biased region" description="Basic and acidic residues" evidence="1">
    <location>
        <begin position="598"/>
        <end position="611"/>
    </location>
</feature>